<feature type="domain" description="Reverse transcriptase" evidence="1">
    <location>
        <begin position="163"/>
        <end position="338"/>
    </location>
</feature>
<dbReference type="InterPro" id="IPR000477">
    <property type="entry name" value="RT_dom"/>
</dbReference>
<dbReference type="EMBL" id="JAMKFB020000233">
    <property type="protein sequence ID" value="KAL0151643.1"/>
    <property type="molecule type" value="Genomic_DNA"/>
</dbReference>
<dbReference type="CDD" id="cd01650">
    <property type="entry name" value="RT_nLTR_like"/>
    <property type="match status" value="1"/>
</dbReference>
<evidence type="ECO:0000259" key="1">
    <source>
        <dbReference type="PROSITE" id="PS50878"/>
    </source>
</evidence>
<evidence type="ECO:0000313" key="2">
    <source>
        <dbReference type="EMBL" id="KAL0151643.1"/>
    </source>
</evidence>
<keyword evidence="3" id="KW-1185">Reference proteome</keyword>
<reference evidence="2 3" key="1">
    <citation type="submission" date="2024-05" db="EMBL/GenBank/DDBJ databases">
        <title>Genome sequencing and assembly of Indian major carp, Cirrhinus mrigala (Hamilton, 1822).</title>
        <authorList>
            <person name="Mohindra V."/>
            <person name="Chowdhury L.M."/>
            <person name="Lal K."/>
            <person name="Jena J.K."/>
        </authorList>
    </citation>
    <scope>NUCLEOTIDE SEQUENCE [LARGE SCALE GENOMIC DNA]</scope>
    <source>
        <strain evidence="2">CM1030</strain>
        <tissue evidence="2">Blood</tissue>
    </source>
</reference>
<protein>
    <recommendedName>
        <fullName evidence="1">Reverse transcriptase domain-containing protein</fullName>
    </recommendedName>
</protein>
<dbReference type="InterPro" id="IPR043502">
    <property type="entry name" value="DNA/RNA_pol_sf"/>
</dbReference>
<accession>A0ABD0MNH5</accession>
<dbReference type="Pfam" id="PF00078">
    <property type="entry name" value="RVT_1"/>
    <property type="match status" value="1"/>
</dbReference>
<proteinExistence type="predicted"/>
<dbReference type="SUPFAM" id="SSF56672">
    <property type="entry name" value="DNA/RNA polymerases"/>
    <property type="match status" value="1"/>
</dbReference>
<gene>
    <name evidence="2" type="ORF">M9458_053044</name>
</gene>
<name>A0ABD0MNH5_CIRMR</name>
<comment type="caution">
    <text evidence="2">The sequence shown here is derived from an EMBL/GenBank/DDBJ whole genome shotgun (WGS) entry which is preliminary data.</text>
</comment>
<dbReference type="Proteomes" id="UP001529510">
    <property type="component" value="Unassembled WGS sequence"/>
</dbReference>
<dbReference type="PANTHER" id="PTHR19446">
    <property type="entry name" value="REVERSE TRANSCRIPTASES"/>
    <property type="match status" value="1"/>
</dbReference>
<organism evidence="2 3">
    <name type="scientific">Cirrhinus mrigala</name>
    <name type="common">Mrigala</name>
    <dbReference type="NCBI Taxonomy" id="683832"/>
    <lineage>
        <taxon>Eukaryota</taxon>
        <taxon>Metazoa</taxon>
        <taxon>Chordata</taxon>
        <taxon>Craniata</taxon>
        <taxon>Vertebrata</taxon>
        <taxon>Euteleostomi</taxon>
        <taxon>Actinopterygii</taxon>
        <taxon>Neopterygii</taxon>
        <taxon>Teleostei</taxon>
        <taxon>Ostariophysi</taxon>
        <taxon>Cypriniformes</taxon>
        <taxon>Cyprinidae</taxon>
        <taxon>Labeoninae</taxon>
        <taxon>Labeonini</taxon>
        <taxon>Cirrhinus</taxon>
    </lineage>
</organism>
<dbReference type="PROSITE" id="PS50878">
    <property type="entry name" value="RT_POL"/>
    <property type="match status" value="1"/>
</dbReference>
<dbReference type="AlphaFoldDB" id="A0ABD0MNH5"/>
<evidence type="ECO:0000313" key="3">
    <source>
        <dbReference type="Proteomes" id="UP001529510"/>
    </source>
</evidence>
<sequence>MKKRLFLQTEFDILTTQQAEYLLSKSRHGCYEHGEKIGRILAHQLRQRTANQTIPAINDEQGSKCTDSLKINSCFQNFYQVLYTSECPTTPSVLENFLRSLHVPSIDPNIADSLEKDFSALEIISAIRSMQSGKSPGPDGYPTEFFKKFSDQLAPLLMSVFEESLSLKTLPLTMRQAVISVILKKGKSPLECNSFRPISLLNMDAKILAKVLARRLEGVLPSIISPDQTGFIKNRYSFFNVRRLFNILYSPSPPGVPEVVLSLDAEKAFDRVEWGYLFSTLERFGFGNKFISWIRLLYTSPIAAVRTNNNLSPFFELKRGTRQGCPMSPLLFAVAMEP</sequence>